<accession>A0ABW1JI46</accession>
<protein>
    <submittedName>
        <fullName evidence="2">DUF3291 domain-containing protein</fullName>
    </submittedName>
</protein>
<evidence type="ECO:0000259" key="1">
    <source>
        <dbReference type="Pfam" id="PF11695"/>
    </source>
</evidence>
<name>A0ABW1JI46_9ACTN</name>
<dbReference type="Proteomes" id="UP001596189">
    <property type="component" value="Unassembled WGS sequence"/>
</dbReference>
<comment type="caution">
    <text evidence="2">The sequence shown here is derived from an EMBL/GenBank/DDBJ whole genome shotgun (WGS) entry which is preliminary data.</text>
</comment>
<dbReference type="Pfam" id="PF11695">
    <property type="entry name" value="DUF3291"/>
    <property type="match status" value="1"/>
</dbReference>
<proteinExistence type="predicted"/>
<evidence type="ECO:0000313" key="2">
    <source>
        <dbReference type="EMBL" id="MFC6009044.1"/>
    </source>
</evidence>
<dbReference type="InterPro" id="IPR021708">
    <property type="entry name" value="DUF3291"/>
</dbReference>
<feature type="domain" description="DUF3291" evidence="1">
    <location>
        <begin position="12"/>
        <end position="152"/>
    </location>
</feature>
<dbReference type="RefSeq" id="WP_345717572.1">
    <property type="nucleotide sequence ID" value="NZ_BAABFP010000007.1"/>
</dbReference>
<sequence length="163" mass="17992">MDGSPTTQRLHLAQVNVSRLLAPLSSEQLAGFVAASGPIEVAGAGARGFVWRTFVEVPPGARNRPFDWDVGDSAGLVVNLSVWESLEALDAFVHSSPHREALRQRRSWFVRHPEASSALWWVPAGQHQRLVEAEQRLRHLRMFGPTPHAFTAANPYPPDSSQV</sequence>
<keyword evidence="3" id="KW-1185">Reference proteome</keyword>
<dbReference type="EMBL" id="JBHSRD010000008">
    <property type="protein sequence ID" value="MFC6009044.1"/>
    <property type="molecule type" value="Genomic_DNA"/>
</dbReference>
<organism evidence="2 3">
    <name type="scientific">Angustibacter luteus</name>
    <dbReference type="NCBI Taxonomy" id="658456"/>
    <lineage>
        <taxon>Bacteria</taxon>
        <taxon>Bacillati</taxon>
        <taxon>Actinomycetota</taxon>
        <taxon>Actinomycetes</taxon>
        <taxon>Kineosporiales</taxon>
        <taxon>Kineosporiaceae</taxon>
    </lineage>
</organism>
<dbReference type="SUPFAM" id="SSF54909">
    <property type="entry name" value="Dimeric alpha+beta barrel"/>
    <property type="match status" value="1"/>
</dbReference>
<evidence type="ECO:0000313" key="3">
    <source>
        <dbReference type="Proteomes" id="UP001596189"/>
    </source>
</evidence>
<reference evidence="3" key="1">
    <citation type="journal article" date="2019" name="Int. J. Syst. Evol. Microbiol.">
        <title>The Global Catalogue of Microorganisms (GCM) 10K type strain sequencing project: providing services to taxonomists for standard genome sequencing and annotation.</title>
        <authorList>
            <consortium name="The Broad Institute Genomics Platform"/>
            <consortium name="The Broad Institute Genome Sequencing Center for Infectious Disease"/>
            <person name="Wu L."/>
            <person name="Ma J."/>
        </authorList>
    </citation>
    <scope>NUCLEOTIDE SEQUENCE [LARGE SCALE GENOMIC DNA]</scope>
    <source>
        <strain evidence="3">KACC 14249</strain>
    </source>
</reference>
<gene>
    <name evidence="2" type="ORF">ACFQDO_18060</name>
</gene>
<dbReference type="InterPro" id="IPR011008">
    <property type="entry name" value="Dimeric_a/b-barrel"/>
</dbReference>